<dbReference type="GO" id="GO:0030424">
    <property type="term" value="C:axon"/>
    <property type="evidence" value="ECO:0007669"/>
    <property type="project" value="TreeGrafter"/>
</dbReference>
<dbReference type="PANTHER" id="PTHR45080">
    <property type="entry name" value="CONTACTIN 5"/>
    <property type="match status" value="1"/>
</dbReference>
<evidence type="ECO:0000256" key="3">
    <source>
        <dbReference type="ARBA" id="ARBA00023319"/>
    </source>
</evidence>
<gene>
    <name evidence="8" type="ORF">NMOB1V02_LOCUS2023</name>
</gene>
<reference evidence="8" key="1">
    <citation type="submission" date="2020-11" db="EMBL/GenBank/DDBJ databases">
        <authorList>
            <person name="Tran Van P."/>
        </authorList>
    </citation>
    <scope>NUCLEOTIDE SEQUENCE</scope>
</reference>
<feature type="domain" description="Ig-like" evidence="7">
    <location>
        <begin position="125"/>
        <end position="223"/>
    </location>
</feature>
<dbReference type="GO" id="GO:0005886">
    <property type="term" value="C:plasma membrane"/>
    <property type="evidence" value="ECO:0007669"/>
    <property type="project" value="TreeGrafter"/>
</dbReference>
<accession>A0A7R9BF97</accession>
<keyword evidence="1 5" id="KW-0732">Signal</keyword>
<name>A0A7R9BF97_9CRUS</name>
<feature type="signal peptide" evidence="5">
    <location>
        <begin position="1"/>
        <end position="22"/>
    </location>
</feature>
<dbReference type="InterPro" id="IPR003599">
    <property type="entry name" value="Ig_sub"/>
</dbReference>
<dbReference type="GO" id="GO:0050808">
    <property type="term" value="P:synapse organization"/>
    <property type="evidence" value="ECO:0007669"/>
    <property type="project" value="TreeGrafter"/>
</dbReference>
<dbReference type="SMART" id="SM00409">
    <property type="entry name" value="IG"/>
    <property type="match status" value="2"/>
</dbReference>
<evidence type="ECO:0000256" key="2">
    <source>
        <dbReference type="ARBA" id="ARBA00023157"/>
    </source>
</evidence>
<feature type="chain" id="PRO_5036402910" evidence="5">
    <location>
        <begin position="23"/>
        <end position="423"/>
    </location>
</feature>
<keyword evidence="3" id="KW-0393">Immunoglobulin domain</keyword>
<evidence type="ECO:0000259" key="7">
    <source>
        <dbReference type="PROSITE" id="PS50835"/>
    </source>
</evidence>
<dbReference type="SUPFAM" id="SSF48726">
    <property type="entry name" value="Immunoglobulin"/>
    <property type="match status" value="2"/>
</dbReference>
<dbReference type="Proteomes" id="UP000678499">
    <property type="component" value="Unassembled WGS sequence"/>
</dbReference>
<dbReference type="GO" id="GO:0043025">
    <property type="term" value="C:neuronal cell body"/>
    <property type="evidence" value="ECO:0007669"/>
    <property type="project" value="TreeGrafter"/>
</dbReference>
<evidence type="ECO:0000313" key="9">
    <source>
        <dbReference type="Proteomes" id="UP000678499"/>
    </source>
</evidence>
<dbReference type="PANTHER" id="PTHR45080:SF8">
    <property type="entry name" value="IG-LIKE DOMAIN-CONTAINING PROTEIN"/>
    <property type="match status" value="1"/>
</dbReference>
<organism evidence="8">
    <name type="scientific">Notodromas monacha</name>
    <dbReference type="NCBI Taxonomy" id="399045"/>
    <lineage>
        <taxon>Eukaryota</taxon>
        <taxon>Metazoa</taxon>
        <taxon>Ecdysozoa</taxon>
        <taxon>Arthropoda</taxon>
        <taxon>Crustacea</taxon>
        <taxon>Oligostraca</taxon>
        <taxon>Ostracoda</taxon>
        <taxon>Podocopa</taxon>
        <taxon>Podocopida</taxon>
        <taxon>Cypridocopina</taxon>
        <taxon>Cypridoidea</taxon>
        <taxon>Cyprididae</taxon>
        <taxon>Notodromas</taxon>
    </lineage>
</organism>
<dbReference type="InterPro" id="IPR003598">
    <property type="entry name" value="Ig_sub2"/>
</dbReference>
<sequence>MAQWKAIIWLLIYCIISCCSLSSTEETHPTGYPSIIEFPSNSSAILGDEVILRCTAVGDPAPKIIWHERDTGRLSRRGRVHEIAPNGSLVFSEVDGDQEGWYRCSAKNSLGIVHSPYVKLTVFEPAHITDYPSGYRVDKGANVKLTCVATGNPLPTILWLQDGHQLPNSTWKEEVIRGHLAAHDFYSQSVLTVSLQETTHFSCVARNDLVDRVHETIKNFTVTVDQPEIRAGGMKTLTPPEGYCAPYNGQVCKAKLNGTGLVWYNISYDNTGGWLNEQITGGLWKELIMTLEEPCRSAAEVVLCHYAFPSCQMQKGYPVGLPLCREDCMAVRDLFCYNEWLLIEEEKKVGRVLQTRGHFRMPRCEDLPTYLRPQNVPEDTPWEAPCSHAMLTVMRPELVTTNFVPTGMNIPRELLEEFSAGNV</sequence>
<dbReference type="Pfam" id="PF01392">
    <property type="entry name" value="Fz"/>
    <property type="match status" value="1"/>
</dbReference>
<dbReference type="EMBL" id="CAJPEX010000216">
    <property type="protein sequence ID" value="CAG0914323.1"/>
    <property type="molecule type" value="Genomic_DNA"/>
</dbReference>
<dbReference type="InterPro" id="IPR013783">
    <property type="entry name" value="Ig-like_fold"/>
</dbReference>
<dbReference type="EMBL" id="OA882253">
    <property type="protein sequence ID" value="CAD7274171.1"/>
    <property type="molecule type" value="Genomic_DNA"/>
</dbReference>
<dbReference type="InterPro" id="IPR036179">
    <property type="entry name" value="Ig-like_dom_sf"/>
</dbReference>
<dbReference type="SMART" id="SM00408">
    <property type="entry name" value="IGc2"/>
    <property type="match status" value="2"/>
</dbReference>
<dbReference type="FunFam" id="1.10.2000.10:FF:000009">
    <property type="entry name" value="Muscle, skeletal, receptor tyrosine kinase"/>
    <property type="match status" value="1"/>
</dbReference>
<dbReference type="GO" id="GO:0007156">
    <property type="term" value="P:homophilic cell adhesion via plasma membrane adhesion molecules"/>
    <property type="evidence" value="ECO:0007669"/>
    <property type="project" value="TreeGrafter"/>
</dbReference>
<feature type="domain" description="FZ" evidence="6">
    <location>
        <begin position="239"/>
        <end position="389"/>
    </location>
</feature>
<dbReference type="Pfam" id="PF13927">
    <property type="entry name" value="Ig_3"/>
    <property type="match status" value="2"/>
</dbReference>
<dbReference type="Gene3D" id="2.60.40.10">
    <property type="entry name" value="Immunoglobulins"/>
    <property type="match status" value="2"/>
</dbReference>
<dbReference type="InterPro" id="IPR036790">
    <property type="entry name" value="Frizzled_dom_sf"/>
</dbReference>
<keyword evidence="2" id="KW-1015">Disulfide bond</keyword>
<evidence type="ECO:0000256" key="1">
    <source>
        <dbReference type="ARBA" id="ARBA00022729"/>
    </source>
</evidence>
<keyword evidence="9" id="KW-1185">Reference proteome</keyword>
<dbReference type="PROSITE" id="PS50835">
    <property type="entry name" value="IG_LIKE"/>
    <property type="match status" value="2"/>
</dbReference>
<proteinExistence type="predicted"/>
<dbReference type="InterPro" id="IPR020067">
    <property type="entry name" value="Frizzled_dom"/>
</dbReference>
<evidence type="ECO:0000256" key="5">
    <source>
        <dbReference type="SAM" id="SignalP"/>
    </source>
</evidence>
<evidence type="ECO:0000313" key="8">
    <source>
        <dbReference type="EMBL" id="CAD7274171.1"/>
    </source>
</evidence>
<dbReference type="OrthoDB" id="3256376at2759"/>
<evidence type="ECO:0000259" key="6">
    <source>
        <dbReference type="PROSITE" id="PS50038"/>
    </source>
</evidence>
<evidence type="ECO:0000256" key="4">
    <source>
        <dbReference type="PROSITE-ProRule" id="PRU00090"/>
    </source>
</evidence>
<comment type="caution">
    <text evidence="4">Lacks conserved residue(s) required for the propagation of feature annotation.</text>
</comment>
<dbReference type="InterPro" id="IPR007110">
    <property type="entry name" value="Ig-like_dom"/>
</dbReference>
<feature type="domain" description="Ig-like" evidence="7">
    <location>
        <begin position="33"/>
        <end position="121"/>
    </location>
</feature>
<dbReference type="InterPro" id="IPR050958">
    <property type="entry name" value="Cell_Adh-Cytoskel_Orgn"/>
</dbReference>
<dbReference type="PROSITE" id="PS50038">
    <property type="entry name" value="FZ"/>
    <property type="match status" value="1"/>
</dbReference>
<protein>
    <submittedName>
        <fullName evidence="8">Uncharacterized protein</fullName>
    </submittedName>
</protein>
<dbReference type="Gene3D" id="1.10.2000.10">
    <property type="entry name" value="Frizzled cysteine-rich domain"/>
    <property type="match status" value="1"/>
</dbReference>
<dbReference type="AlphaFoldDB" id="A0A7R9BF97"/>
<dbReference type="GO" id="GO:0008046">
    <property type="term" value="F:axon guidance receptor activity"/>
    <property type="evidence" value="ECO:0007669"/>
    <property type="project" value="TreeGrafter"/>
</dbReference>